<dbReference type="EC" id="3.5.-.-" evidence="2"/>
<evidence type="ECO:0000313" key="2">
    <source>
        <dbReference type="EMBL" id="VBB46004.1"/>
    </source>
</evidence>
<reference evidence="2" key="1">
    <citation type="submission" date="2018-07" db="EMBL/GenBank/DDBJ databases">
        <authorList>
            <consortium name="Genoscope - CEA"/>
            <person name="William W."/>
        </authorList>
    </citation>
    <scope>NUCLEOTIDE SEQUENCE</scope>
    <source>
        <strain evidence="2">IK1</strain>
    </source>
</reference>
<dbReference type="GO" id="GO:0106008">
    <property type="term" value="F:2-oxoglutaramate amidase activity"/>
    <property type="evidence" value="ECO:0007669"/>
    <property type="project" value="TreeGrafter"/>
</dbReference>
<feature type="domain" description="CN hydrolase" evidence="1">
    <location>
        <begin position="2"/>
        <end position="63"/>
    </location>
</feature>
<dbReference type="AlphaFoldDB" id="A0A653AE88"/>
<accession>A0A653AE88</accession>
<dbReference type="InterPro" id="IPR052737">
    <property type="entry name" value="Omega-amidase_YafV"/>
</dbReference>
<protein>
    <submittedName>
        <fullName evidence="2">Hydrolase YafV</fullName>
        <ecNumber evidence="2">3.5.-.-</ecNumber>
    </submittedName>
</protein>
<dbReference type="InterPro" id="IPR003010">
    <property type="entry name" value="C-N_Hydrolase"/>
</dbReference>
<dbReference type="InterPro" id="IPR036526">
    <property type="entry name" value="C-N_Hydrolase_sf"/>
</dbReference>
<proteinExistence type="predicted"/>
<dbReference type="Gene3D" id="3.60.110.10">
    <property type="entry name" value="Carbon-nitrogen hydrolase"/>
    <property type="match status" value="1"/>
</dbReference>
<name>A0A653AE88_9BACT</name>
<sequence length="90" mass="10342">MDAWDALLPARAIENQAYVCGVNRIGTDGMNISYSGHSVLLDFKGKTIMGFDENEENIKTTELFKLELEKFREKYAFWKDVDNFEIVGNE</sequence>
<organism evidence="2">
    <name type="scientific">uncultured Paludibacter sp</name>
    <dbReference type="NCBI Taxonomy" id="497635"/>
    <lineage>
        <taxon>Bacteria</taxon>
        <taxon>Pseudomonadati</taxon>
        <taxon>Bacteroidota</taxon>
        <taxon>Bacteroidia</taxon>
        <taxon>Bacteroidales</taxon>
        <taxon>Paludibacteraceae</taxon>
        <taxon>Paludibacter</taxon>
        <taxon>environmental samples</taxon>
    </lineage>
</organism>
<gene>
    <name evidence="2" type="ORF">TRIP_D330002</name>
</gene>
<dbReference type="GO" id="GO:0050152">
    <property type="term" value="F:omega-amidase activity"/>
    <property type="evidence" value="ECO:0007669"/>
    <property type="project" value="TreeGrafter"/>
</dbReference>
<dbReference type="PANTHER" id="PTHR47799:SF1">
    <property type="entry name" value="OMEGA-AMIDASE YAFV"/>
    <property type="match status" value="1"/>
</dbReference>
<dbReference type="SUPFAM" id="SSF56317">
    <property type="entry name" value="Carbon-nitrogen hydrolase"/>
    <property type="match status" value="1"/>
</dbReference>
<dbReference type="Pfam" id="PF00795">
    <property type="entry name" value="CN_hydrolase"/>
    <property type="match status" value="1"/>
</dbReference>
<dbReference type="EMBL" id="UPXZ01000027">
    <property type="protein sequence ID" value="VBB46004.1"/>
    <property type="molecule type" value="Genomic_DNA"/>
</dbReference>
<evidence type="ECO:0000259" key="1">
    <source>
        <dbReference type="Pfam" id="PF00795"/>
    </source>
</evidence>
<dbReference type="PANTHER" id="PTHR47799">
    <property type="entry name" value="OMEGA-AMIDASE YAFV"/>
    <property type="match status" value="1"/>
</dbReference>
<keyword evidence="2" id="KW-0378">Hydrolase</keyword>